<evidence type="ECO:0000256" key="13">
    <source>
        <dbReference type="SAM" id="Phobius"/>
    </source>
</evidence>
<dbReference type="InterPro" id="IPR036291">
    <property type="entry name" value="NAD(P)-bd_dom_sf"/>
</dbReference>
<keyword evidence="4 13" id="KW-0812">Transmembrane</keyword>
<feature type="compositionally biased region" description="Polar residues" evidence="12">
    <location>
        <begin position="1013"/>
        <end position="1025"/>
    </location>
</feature>
<evidence type="ECO:0000256" key="11">
    <source>
        <dbReference type="ARBA" id="ARBA00034430"/>
    </source>
</evidence>
<dbReference type="InterPro" id="IPR003148">
    <property type="entry name" value="RCK_N"/>
</dbReference>
<dbReference type="Gene3D" id="1.10.287.70">
    <property type="match status" value="1"/>
</dbReference>
<dbReference type="GO" id="GO:0005886">
    <property type="term" value="C:plasma membrane"/>
    <property type="evidence" value="ECO:0007669"/>
    <property type="project" value="UniProtKB-SubCell"/>
</dbReference>
<evidence type="ECO:0000256" key="10">
    <source>
        <dbReference type="ARBA" id="ARBA00023303"/>
    </source>
</evidence>
<feature type="transmembrane region" description="Helical" evidence="13">
    <location>
        <begin position="160"/>
        <end position="189"/>
    </location>
</feature>
<dbReference type="Pfam" id="PF22614">
    <property type="entry name" value="Slo-like_RCK"/>
    <property type="match status" value="2"/>
</dbReference>
<evidence type="ECO:0000256" key="3">
    <source>
        <dbReference type="ARBA" id="ARBA00022538"/>
    </source>
</evidence>
<evidence type="ECO:0000256" key="12">
    <source>
        <dbReference type="SAM" id="MobiDB-lite"/>
    </source>
</evidence>
<feature type="domain" description="RCK N-terminal" evidence="14">
    <location>
        <begin position="315"/>
        <end position="451"/>
    </location>
</feature>
<evidence type="ECO:0000256" key="2">
    <source>
        <dbReference type="ARBA" id="ARBA00022448"/>
    </source>
</evidence>
<evidence type="ECO:0000256" key="8">
    <source>
        <dbReference type="ARBA" id="ARBA00023065"/>
    </source>
</evidence>
<keyword evidence="5" id="KW-0631">Potassium channel</keyword>
<protein>
    <submittedName>
        <fullName evidence="15">Potassium sodium-activated channel subfamily T member 2</fullName>
    </submittedName>
</protein>
<sequence length="1121" mass="128977">MQTEQSSDENHEMWMLLILECPSNMKTILHVKGIRFFFAFFLVCVFFWVQVEFYMNENTFKERLKLFFIKNQRSSLRIRLFNFSLKLLSCFLYIIRVLLDDPTQGLACGKDSICGIGILHIFLIRTVYKPTVTWWLFFFFFSLKGNIWEQILRIPFLLEIINAVPFIITIFCPVLRNLFIPVFLNCWLAKHALENMINDLHRAIQRTQSAMFNQVLILISTLLCLIFTCICGIQHLERAGNRLTLFDSLYFCIVTFSTVGFGDVTPKIWPSKLLVVIMICVALVVLPIQFEQLAYLWMERQKSGGNYSRHRAQTEKHVVLCVSSLKIDLLMDFLNEFYAHPRLQDYYVVILCPTEMDAQVRRVLQIPMWSQRVIYLQGSALKDQDLLRAKMDDAEACFILSSRCEVDRTAADHQTILRAWAVKDFAPNCPLYVQILKPENKFHIKFADHVVCEEEFKYAMLALNCICPATSTLITLLVHTSRGQESQQSSEQWQKMYGRCSGNEVHHINLEESTFFAEYEGKSFTYASFHAHKKFGVCLIGVRKEDNKNILLNPGPRYIMSSTDICFYINITKEENSAFKKQEKHRKKHESKLSYHGTSRLPVHSIIASMGTVAIDLQDTGCRTSSGPTLALPSEGGREGRRPSIAPVLEVADSSSLQTCDLLSDQSEDETTPSDEEVSAGLEYAKGYPPYSPYIGSSPTFCHLLHEKVPFCCLRLDKGCQHNYYEDAKAYGFKNKLIIVAAETAGNGLYNFIVPLRAYYRPKKELNPIVLLLDNPPDMHFLDAICWFPMVYYMVGSIDNLDDLLRCGVTFAANMVVVDKESTMSAEEDYMADAKTIVNVQTLFRLFSSLSIITELTHPANMRFMQFRAKDCYSLALSKLEKKEREKGSNLAFMFRLPFAAGRVFSISMLDTLLYQSFVKGYMISITRLLLGLDTTPGSGFLCSMKITEEDLWIRTYARLYQKLCSSTGDIPIGVYRTESQKLTTSEIRPHSSQISISVEEWEDTKDTKEQISYRNNHRNSTSSDQSDHPLLRRKSMQWARRLSRRVPRHSGKTAEKINQQRMNLYRRSERQELAELVKNRMKHLGLSPAGYDEMNDHENTLSYILINPSPDTRLELNDIV</sequence>
<dbReference type="GO" id="GO:0015271">
    <property type="term" value="F:outward rectifier potassium channel activity"/>
    <property type="evidence" value="ECO:0007669"/>
    <property type="project" value="TreeGrafter"/>
</dbReference>
<dbReference type="PROSITE" id="PS51201">
    <property type="entry name" value="RCK_N"/>
    <property type="match status" value="2"/>
</dbReference>
<organism evidence="15 16">
    <name type="scientific">Amazona collaria</name>
    <name type="common">yellow-billed parrot</name>
    <dbReference type="NCBI Taxonomy" id="241587"/>
    <lineage>
        <taxon>Eukaryota</taxon>
        <taxon>Metazoa</taxon>
        <taxon>Chordata</taxon>
        <taxon>Craniata</taxon>
        <taxon>Vertebrata</taxon>
        <taxon>Euteleostomi</taxon>
        <taxon>Archelosauria</taxon>
        <taxon>Archosauria</taxon>
        <taxon>Dinosauria</taxon>
        <taxon>Saurischia</taxon>
        <taxon>Theropoda</taxon>
        <taxon>Coelurosauria</taxon>
        <taxon>Aves</taxon>
        <taxon>Neognathae</taxon>
        <taxon>Neoaves</taxon>
        <taxon>Telluraves</taxon>
        <taxon>Australaves</taxon>
        <taxon>Psittaciformes</taxon>
        <taxon>Psittacidae</taxon>
        <taxon>Amazona</taxon>
    </lineage>
</organism>
<dbReference type="Pfam" id="PF03493">
    <property type="entry name" value="BK_channel_a"/>
    <property type="match status" value="1"/>
</dbReference>
<evidence type="ECO:0000313" key="16">
    <source>
        <dbReference type="Proteomes" id="UP000694522"/>
    </source>
</evidence>
<dbReference type="SUPFAM" id="SSF81324">
    <property type="entry name" value="Voltage-gated potassium channels"/>
    <property type="match status" value="1"/>
</dbReference>
<accession>A0A8B9EW26</accession>
<dbReference type="Gene3D" id="3.40.50.720">
    <property type="entry name" value="NAD(P)-binding Rossmann-like Domain"/>
    <property type="match status" value="2"/>
</dbReference>
<dbReference type="GO" id="GO:0005228">
    <property type="term" value="F:intracellular sodium-activated potassium channel activity"/>
    <property type="evidence" value="ECO:0007669"/>
    <property type="project" value="TreeGrafter"/>
</dbReference>
<dbReference type="FunFam" id="3.40.50.720:FF:000011">
    <property type="entry name" value="Potassium channel subfamily T member 1"/>
    <property type="match status" value="1"/>
</dbReference>
<feature type="transmembrane region" description="Helical" evidence="13">
    <location>
        <begin position="76"/>
        <end position="98"/>
    </location>
</feature>
<feature type="transmembrane region" description="Helical" evidence="13">
    <location>
        <begin position="248"/>
        <end position="266"/>
    </location>
</feature>
<dbReference type="Proteomes" id="UP000694522">
    <property type="component" value="Unplaced"/>
</dbReference>
<keyword evidence="6" id="KW-0630">Potassium</keyword>
<evidence type="ECO:0000259" key="14">
    <source>
        <dbReference type="PROSITE" id="PS51201"/>
    </source>
</evidence>
<evidence type="ECO:0000313" key="15">
    <source>
        <dbReference type="Ensembl" id="ENSACOP00000000660.1"/>
    </source>
</evidence>
<feature type="domain" description="RCK N-terminal" evidence="14">
    <location>
        <begin position="735"/>
        <end position="875"/>
    </location>
</feature>
<evidence type="ECO:0000256" key="7">
    <source>
        <dbReference type="ARBA" id="ARBA00022989"/>
    </source>
</evidence>
<dbReference type="PANTHER" id="PTHR10027">
    <property type="entry name" value="CALCIUM-ACTIVATED POTASSIUM CHANNEL ALPHA CHAIN"/>
    <property type="match status" value="1"/>
</dbReference>
<keyword evidence="8" id="KW-0406">Ion transport</keyword>
<evidence type="ECO:0000256" key="1">
    <source>
        <dbReference type="ARBA" id="ARBA00004651"/>
    </source>
</evidence>
<evidence type="ECO:0000256" key="6">
    <source>
        <dbReference type="ARBA" id="ARBA00022958"/>
    </source>
</evidence>
<feature type="transmembrane region" description="Helical" evidence="13">
    <location>
        <begin position="210"/>
        <end position="236"/>
    </location>
</feature>
<reference evidence="15" key="2">
    <citation type="submission" date="2025-09" db="UniProtKB">
        <authorList>
            <consortium name="Ensembl"/>
        </authorList>
    </citation>
    <scope>IDENTIFICATION</scope>
</reference>
<keyword evidence="3" id="KW-0633">Potassium transport</keyword>
<feature type="transmembrane region" description="Helical" evidence="13">
    <location>
        <begin position="104"/>
        <end position="124"/>
    </location>
</feature>
<dbReference type="FunFam" id="3.40.50.720:FF:000034">
    <property type="entry name" value="Potassium channel subfamily T member 1"/>
    <property type="match status" value="1"/>
</dbReference>
<feature type="region of interest" description="Disordered" evidence="12">
    <location>
        <begin position="1008"/>
        <end position="1033"/>
    </location>
</feature>
<dbReference type="InterPro" id="IPR003929">
    <property type="entry name" value="K_chnl_BK_asu"/>
</dbReference>
<feature type="transmembrane region" description="Helical" evidence="13">
    <location>
        <begin position="34"/>
        <end position="55"/>
    </location>
</feature>
<reference evidence="15" key="1">
    <citation type="submission" date="2025-08" db="UniProtKB">
        <authorList>
            <consortium name="Ensembl"/>
        </authorList>
    </citation>
    <scope>IDENTIFICATION</scope>
</reference>
<evidence type="ECO:0000256" key="9">
    <source>
        <dbReference type="ARBA" id="ARBA00023136"/>
    </source>
</evidence>
<dbReference type="PANTHER" id="PTHR10027:SF9">
    <property type="entry name" value="POTASSIUM CHANNEL SUBFAMILY T MEMBER 2"/>
    <property type="match status" value="1"/>
</dbReference>
<dbReference type="Pfam" id="PF07885">
    <property type="entry name" value="Ion_trans_2"/>
    <property type="match status" value="1"/>
</dbReference>
<keyword evidence="9 13" id="KW-0472">Membrane</keyword>
<comment type="subcellular location">
    <subcellularLocation>
        <location evidence="1">Cell membrane</location>
        <topology evidence="1">Multi-pass membrane protein</topology>
    </subcellularLocation>
</comment>
<dbReference type="AlphaFoldDB" id="A0A8B9EW26"/>
<keyword evidence="10" id="KW-0407">Ion channel</keyword>
<feature type="transmembrane region" description="Helical" evidence="13">
    <location>
        <begin position="273"/>
        <end position="298"/>
    </location>
</feature>
<dbReference type="InterPro" id="IPR013099">
    <property type="entry name" value="K_chnl_dom"/>
</dbReference>
<evidence type="ECO:0000256" key="4">
    <source>
        <dbReference type="ARBA" id="ARBA00022692"/>
    </source>
</evidence>
<dbReference type="InterPro" id="IPR047871">
    <property type="entry name" value="K_chnl_Slo-like"/>
</dbReference>
<dbReference type="SUPFAM" id="SSF51735">
    <property type="entry name" value="NAD(P)-binding Rossmann-fold domains"/>
    <property type="match status" value="1"/>
</dbReference>
<keyword evidence="2" id="KW-0813">Transport</keyword>
<name>A0A8B9EW26_9PSIT</name>
<evidence type="ECO:0000256" key="5">
    <source>
        <dbReference type="ARBA" id="ARBA00022826"/>
    </source>
</evidence>
<feature type="transmembrane region" description="Helical" evidence="13">
    <location>
        <begin position="131"/>
        <end position="148"/>
    </location>
</feature>
<dbReference type="FunFam" id="1.10.287.70:FF:000168">
    <property type="entry name" value="Potassium sodium-activated channel subfamily T member 2"/>
    <property type="match status" value="1"/>
</dbReference>
<keyword evidence="7 13" id="KW-1133">Transmembrane helix</keyword>
<keyword evidence="16" id="KW-1185">Reference proteome</keyword>
<dbReference type="Ensembl" id="ENSACOT00000000684.1">
    <property type="protein sequence ID" value="ENSACOP00000000660.1"/>
    <property type="gene ID" value="ENSACOG00000000454.1"/>
</dbReference>
<comment type="catalytic activity">
    <reaction evidence="11">
        <text>K(+)(in) = K(+)(out)</text>
        <dbReference type="Rhea" id="RHEA:29463"/>
        <dbReference type="ChEBI" id="CHEBI:29103"/>
    </reaction>
</comment>
<proteinExistence type="predicted"/>